<feature type="compositionally biased region" description="Basic and acidic residues" evidence="1">
    <location>
        <begin position="286"/>
        <end position="296"/>
    </location>
</feature>
<keyword evidence="2" id="KW-0472">Membrane</keyword>
<comment type="caution">
    <text evidence="3">The sequence shown here is derived from an EMBL/GenBank/DDBJ whole genome shotgun (WGS) entry which is preliminary data.</text>
</comment>
<evidence type="ECO:0008006" key="5">
    <source>
        <dbReference type="Google" id="ProtNLM"/>
    </source>
</evidence>
<keyword evidence="4" id="KW-1185">Reference proteome</keyword>
<dbReference type="AlphaFoldDB" id="A0A657LSP1"/>
<accession>A0A657LSP1</accession>
<dbReference type="InterPro" id="IPR046071">
    <property type="entry name" value="DUF6030"/>
</dbReference>
<dbReference type="Proteomes" id="UP000182661">
    <property type="component" value="Unassembled WGS sequence"/>
</dbReference>
<gene>
    <name evidence="3" type="ORF">AX760_17395</name>
</gene>
<feature type="transmembrane region" description="Helical" evidence="2">
    <location>
        <begin position="12"/>
        <end position="32"/>
    </location>
</feature>
<evidence type="ECO:0000313" key="3">
    <source>
        <dbReference type="EMBL" id="OJF96440.1"/>
    </source>
</evidence>
<keyword evidence="2" id="KW-1133">Transmembrane helix</keyword>
<dbReference type="RefSeq" id="WP_071833336.1">
    <property type="nucleotide sequence ID" value="NZ_LSRP01000086.1"/>
</dbReference>
<sequence length="296" mass="33293">MEQKRENRSGKFFFLLAVMTVFAAIFATVLLANNSRNLKTLLDYVGFPHVAPSVPRSIERKSPFGERRERLPAPRITLPAHAFSDFSAEQQRFVRLIQSDPQTLCDRMRSGGFADLTWTVSSAGKDSWECSSMNTLPKTAAEETIASSVFIAIKGDNQNRVTSFRIKMNIEQPADREQVARLGGEAVMIFLRQVRWGDSADVLEKIEALENFDIRNFGSRIQLKKEFGEVPRYNFLASQAADRRTQKLEVRYFDRSEWFPLPDGAADPLSGGIIPGEGAVPGEISLPKRDTSETNR</sequence>
<proteinExistence type="predicted"/>
<keyword evidence="2" id="KW-0812">Transmembrane</keyword>
<dbReference type="EMBL" id="LSRP01000086">
    <property type="protein sequence ID" value="OJF96440.1"/>
    <property type="molecule type" value="Genomic_DNA"/>
</dbReference>
<feature type="region of interest" description="Disordered" evidence="1">
    <location>
        <begin position="270"/>
        <end position="296"/>
    </location>
</feature>
<name>A0A657LSP1_9HYPH</name>
<evidence type="ECO:0000313" key="4">
    <source>
        <dbReference type="Proteomes" id="UP000182661"/>
    </source>
</evidence>
<reference evidence="3 4" key="1">
    <citation type="submission" date="2016-02" db="EMBL/GenBank/DDBJ databases">
        <title>Genome sequencing of a beta-galactosidase producing bacteria Rhizobium sp. 59.</title>
        <authorList>
            <person name="Wang D."/>
            <person name="Kot W."/>
            <person name="Qin Y."/>
            <person name="Hansen L."/>
            <person name="Naqvi K."/>
            <person name="Rensing C."/>
        </authorList>
    </citation>
    <scope>NUCLEOTIDE SEQUENCE [LARGE SCALE GENOMIC DNA]</scope>
    <source>
        <strain evidence="3 4">59</strain>
    </source>
</reference>
<dbReference type="OrthoDB" id="8282592at2"/>
<organism evidence="3 4">
    <name type="scientific">Pararhizobium antarcticum</name>
    <dbReference type="NCBI Taxonomy" id="1798805"/>
    <lineage>
        <taxon>Bacteria</taxon>
        <taxon>Pseudomonadati</taxon>
        <taxon>Pseudomonadota</taxon>
        <taxon>Alphaproteobacteria</taxon>
        <taxon>Hyphomicrobiales</taxon>
        <taxon>Rhizobiaceae</taxon>
        <taxon>Rhizobium/Agrobacterium group</taxon>
        <taxon>Pararhizobium</taxon>
    </lineage>
</organism>
<evidence type="ECO:0000256" key="2">
    <source>
        <dbReference type="SAM" id="Phobius"/>
    </source>
</evidence>
<protein>
    <recommendedName>
        <fullName evidence="5">Exopolysaccharide biosynthesis protein</fullName>
    </recommendedName>
</protein>
<evidence type="ECO:0000256" key="1">
    <source>
        <dbReference type="SAM" id="MobiDB-lite"/>
    </source>
</evidence>
<dbReference type="Pfam" id="PF19495">
    <property type="entry name" value="DUF6030"/>
    <property type="match status" value="1"/>
</dbReference>